<reference evidence="3" key="1">
    <citation type="journal article" date="2019" name="Int. J. Syst. Evol. Microbiol.">
        <title>The Global Catalogue of Microorganisms (GCM) 10K type strain sequencing project: providing services to taxonomists for standard genome sequencing and annotation.</title>
        <authorList>
            <consortium name="The Broad Institute Genomics Platform"/>
            <consortium name="The Broad Institute Genome Sequencing Center for Infectious Disease"/>
            <person name="Wu L."/>
            <person name="Ma J."/>
        </authorList>
    </citation>
    <scope>NUCLEOTIDE SEQUENCE [LARGE SCALE GENOMIC DNA]</scope>
    <source>
        <strain evidence="3">CGMCC 4.7676</strain>
    </source>
</reference>
<protein>
    <recommendedName>
        <fullName evidence="4">DUF3592 domain-containing protein</fullName>
    </recommendedName>
</protein>
<evidence type="ECO:0000313" key="3">
    <source>
        <dbReference type="Proteomes" id="UP001595645"/>
    </source>
</evidence>
<dbReference type="Proteomes" id="UP001595645">
    <property type="component" value="Unassembled WGS sequence"/>
</dbReference>
<name>A0ABV7P9T7_9PSEU</name>
<evidence type="ECO:0000256" key="1">
    <source>
        <dbReference type="SAM" id="Phobius"/>
    </source>
</evidence>
<dbReference type="EMBL" id="JBHRWK010000105">
    <property type="protein sequence ID" value="MFC3455839.1"/>
    <property type="molecule type" value="Genomic_DNA"/>
</dbReference>
<proteinExistence type="predicted"/>
<keyword evidence="1" id="KW-0812">Transmembrane</keyword>
<evidence type="ECO:0000313" key="2">
    <source>
        <dbReference type="EMBL" id="MFC3455839.1"/>
    </source>
</evidence>
<sequence>MTVGGSLRGDSGGGFLTFLTFSALLGFPMCLYAARLWRERYRSASRTGLREATATVRTGLFPKIDVFFENEYKFLATRRSLRIAPRVKKAPVFVGGEGTDMIVIFLRGRFHKDTLYTVPAKEIEPDTD</sequence>
<accession>A0ABV7P9T7</accession>
<keyword evidence="1" id="KW-0472">Membrane</keyword>
<keyword evidence="1" id="KW-1133">Transmembrane helix</keyword>
<gene>
    <name evidence="2" type="ORF">ACFOSH_40950</name>
</gene>
<dbReference type="RefSeq" id="WP_378246651.1">
    <property type="nucleotide sequence ID" value="NZ_JBHRWK010000105.1"/>
</dbReference>
<keyword evidence="3" id="KW-1185">Reference proteome</keyword>
<feature type="transmembrane region" description="Helical" evidence="1">
    <location>
        <begin position="12"/>
        <end position="34"/>
    </location>
</feature>
<comment type="caution">
    <text evidence="2">The sequence shown here is derived from an EMBL/GenBank/DDBJ whole genome shotgun (WGS) entry which is preliminary data.</text>
</comment>
<organism evidence="2 3">
    <name type="scientific">Amycolatopsis speibonae</name>
    <dbReference type="NCBI Taxonomy" id="1450224"/>
    <lineage>
        <taxon>Bacteria</taxon>
        <taxon>Bacillati</taxon>
        <taxon>Actinomycetota</taxon>
        <taxon>Actinomycetes</taxon>
        <taxon>Pseudonocardiales</taxon>
        <taxon>Pseudonocardiaceae</taxon>
        <taxon>Amycolatopsis</taxon>
    </lineage>
</organism>
<evidence type="ECO:0008006" key="4">
    <source>
        <dbReference type="Google" id="ProtNLM"/>
    </source>
</evidence>